<name>A0A094WIF5_ALKAL</name>
<dbReference type="SUPFAM" id="SSF53955">
    <property type="entry name" value="Lysozyme-like"/>
    <property type="match status" value="1"/>
</dbReference>
<dbReference type="SUPFAM" id="SSF56601">
    <property type="entry name" value="beta-lactamase/transpeptidase-like"/>
    <property type="match status" value="1"/>
</dbReference>
<dbReference type="GO" id="GO:0009252">
    <property type="term" value="P:peptidoglycan biosynthetic process"/>
    <property type="evidence" value="ECO:0007669"/>
    <property type="project" value="UniProtKB-KW"/>
</dbReference>
<evidence type="ECO:0000256" key="4">
    <source>
        <dbReference type="ARBA" id="ARBA00022676"/>
    </source>
</evidence>
<evidence type="ECO:0000256" key="8">
    <source>
        <dbReference type="ARBA" id="ARBA00022960"/>
    </source>
</evidence>
<comment type="caution">
    <text evidence="20">The sequence shown here is derived from an EMBL/GenBank/DDBJ whole genome shotgun (WGS) entry which is preliminary data.</text>
</comment>
<dbReference type="InterPro" id="IPR012338">
    <property type="entry name" value="Beta-lactam/transpept-like"/>
</dbReference>
<keyword evidence="13" id="KW-0961">Cell wall biogenesis/degradation</keyword>
<keyword evidence="3" id="KW-0645">Protease</keyword>
<feature type="domain" description="Penicillin-binding protein transpeptidase" evidence="18">
    <location>
        <begin position="416"/>
        <end position="659"/>
    </location>
</feature>
<dbReference type="Gene3D" id="2.60.40.10">
    <property type="entry name" value="Immunoglobulins"/>
    <property type="match status" value="1"/>
</dbReference>
<evidence type="ECO:0000313" key="21">
    <source>
        <dbReference type="EMBL" id="THG92257.1"/>
    </source>
</evidence>
<comment type="catalytic activity">
    <reaction evidence="15">
        <text>[GlcNAc-(1-&gt;4)-Mur2Ac(oyl-L-Ala-gamma-D-Glu-L-Lys-D-Ala-D-Ala)](n)-di-trans,octa-cis-undecaprenyl diphosphate + beta-D-GlcNAc-(1-&gt;4)-Mur2Ac(oyl-L-Ala-gamma-D-Glu-L-Lys-D-Ala-D-Ala)-di-trans,octa-cis-undecaprenyl diphosphate = [GlcNAc-(1-&gt;4)-Mur2Ac(oyl-L-Ala-gamma-D-Glu-L-Lys-D-Ala-D-Ala)](n+1)-di-trans,octa-cis-undecaprenyl diphosphate + di-trans,octa-cis-undecaprenyl diphosphate + H(+)</text>
        <dbReference type="Rhea" id="RHEA:23708"/>
        <dbReference type="Rhea" id="RHEA-COMP:9602"/>
        <dbReference type="Rhea" id="RHEA-COMP:9603"/>
        <dbReference type="ChEBI" id="CHEBI:15378"/>
        <dbReference type="ChEBI" id="CHEBI:58405"/>
        <dbReference type="ChEBI" id="CHEBI:60033"/>
        <dbReference type="ChEBI" id="CHEBI:78435"/>
        <dbReference type="EC" id="2.4.99.28"/>
    </reaction>
</comment>
<evidence type="ECO:0000256" key="7">
    <source>
        <dbReference type="ARBA" id="ARBA00022801"/>
    </source>
</evidence>
<evidence type="ECO:0000313" key="20">
    <source>
        <dbReference type="EMBL" id="KGA96611.1"/>
    </source>
</evidence>
<reference evidence="21 23" key="2">
    <citation type="submission" date="2014-01" db="EMBL/GenBank/DDBJ databases">
        <title>Draft genome sequencing of Bacillus alcalophilus CGMCC 1.3604.</title>
        <authorList>
            <person name="Yang J."/>
            <person name="Diao L."/>
            <person name="Yang S."/>
        </authorList>
    </citation>
    <scope>NUCLEOTIDE SEQUENCE [LARGE SCALE GENOMIC DNA]</scope>
    <source>
        <strain evidence="21 23">CGMCC 1.3604</strain>
    </source>
</reference>
<gene>
    <name evidence="21" type="ORF">AJ85_13235</name>
    <name evidence="20" type="ORF">BALCAV_0215165</name>
</gene>
<dbReference type="EMBL" id="JALP01000008">
    <property type="protein sequence ID" value="THG92257.1"/>
    <property type="molecule type" value="Genomic_DNA"/>
</dbReference>
<feature type="domain" description="Glycosyl transferase family 51" evidence="19">
    <location>
        <begin position="96"/>
        <end position="274"/>
    </location>
</feature>
<evidence type="ECO:0000256" key="9">
    <source>
        <dbReference type="ARBA" id="ARBA00022984"/>
    </source>
</evidence>
<dbReference type="GO" id="GO:0006508">
    <property type="term" value="P:proteolysis"/>
    <property type="evidence" value="ECO:0007669"/>
    <property type="project" value="UniProtKB-KW"/>
</dbReference>
<dbReference type="PANTHER" id="PTHR32282:SF32">
    <property type="entry name" value="PENICILLIN-BINDING PROTEIN 2A"/>
    <property type="match status" value="1"/>
</dbReference>
<evidence type="ECO:0000256" key="3">
    <source>
        <dbReference type="ARBA" id="ARBA00022670"/>
    </source>
</evidence>
<dbReference type="GO" id="GO:0071555">
    <property type="term" value="P:cell wall organization"/>
    <property type="evidence" value="ECO:0007669"/>
    <property type="project" value="UniProtKB-KW"/>
</dbReference>
<evidence type="ECO:0000256" key="13">
    <source>
        <dbReference type="ARBA" id="ARBA00023316"/>
    </source>
</evidence>
<organism evidence="20 22">
    <name type="scientific">Alkalihalobacillus alcalophilus ATCC 27647 = CGMCC 1.3604</name>
    <dbReference type="NCBI Taxonomy" id="1218173"/>
    <lineage>
        <taxon>Bacteria</taxon>
        <taxon>Bacillati</taxon>
        <taxon>Bacillota</taxon>
        <taxon>Bacilli</taxon>
        <taxon>Bacillales</taxon>
        <taxon>Bacillaceae</taxon>
        <taxon>Alkalihalobacillus</taxon>
    </lineage>
</organism>
<dbReference type="InterPro" id="IPR001264">
    <property type="entry name" value="Glyco_trans_51"/>
</dbReference>
<keyword evidence="9" id="KW-0573">Peptidoglycan synthesis</keyword>
<evidence type="ECO:0000256" key="10">
    <source>
        <dbReference type="ARBA" id="ARBA00022989"/>
    </source>
</evidence>
<dbReference type="STRING" id="1218173.BALCAV_0215165"/>
<dbReference type="GO" id="GO:0008658">
    <property type="term" value="F:penicillin binding"/>
    <property type="evidence" value="ECO:0007669"/>
    <property type="project" value="InterPro"/>
</dbReference>
<keyword evidence="8" id="KW-0133">Cell shape</keyword>
<feature type="compositionally biased region" description="Acidic residues" evidence="16">
    <location>
        <begin position="936"/>
        <end position="959"/>
    </location>
</feature>
<dbReference type="GO" id="GO:0030288">
    <property type="term" value="C:outer membrane-bounded periplasmic space"/>
    <property type="evidence" value="ECO:0007669"/>
    <property type="project" value="TreeGrafter"/>
</dbReference>
<evidence type="ECO:0000256" key="17">
    <source>
        <dbReference type="SAM" id="Phobius"/>
    </source>
</evidence>
<evidence type="ECO:0000256" key="15">
    <source>
        <dbReference type="ARBA" id="ARBA00049902"/>
    </source>
</evidence>
<evidence type="ECO:0000313" key="23">
    <source>
        <dbReference type="Proteomes" id="UP000297014"/>
    </source>
</evidence>
<keyword evidence="12" id="KW-0511">Multifunctional enzyme</keyword>
<sequence>MKKLFSTISEQFRSFTDWLHRTKIIRSIGITYQVLWNLLLIFIILGAMSLFFAGGAFAGYFASLVADEPLRSSEEMLIEIYDYEETSEIYFANDEYLGKVPTELEREEIPLEQVSEYVIQALIATEDEHFFEHEGIVPKAILRATLQEFANSSVQTGGSTITQQLIKQQILTSEVSFDRKATEILLAMRLEQFMEKEEILEAYLNVVPFGRNASGRQVAGVQAAAEGLFGVDASELNIPQAAFIAGLPQSPFGYTPFTSNGDVKENFDAGLNRMRNVLTNMYEVGYITEEEYQEALTYDIRENLTDATASPLQDYPYLTNDILRRATEILAKQALEADGIKLSEIEDAEERTAIMNEYEATAAQNLRRNGYKIHTTINKELYDALQVAAVQNEALLGRPKPSIIDPSIMQEEELGVSVIENSTGAVLAFVGGRDEKTTTNQYNFATTAVRQTGSTMKPLLGYAPGMDYGTVQPGFVIPDTPENFKTGEKGPISNYEGGYRGLLTVRESLHSSRNIPAVRAFNTVPHELSKEVFDKLGFYHRENALPESTALGPIEMTVEQNVNAYATFANGGKFIEAYMIETIETKDGKTIYEHEINPVEVYSPQTSYLMIDMLRGVLTNGTASRLSAPNKLAGNTDWAGKTGTTSSERDYWFVATSPKISMGIWYGYEHNMSLNSGYNQRTLDIWANLANTIHKVSPELLASGERFQAPDGIVSRQVCTLTGTLPSKACQDAGYVKTELFNSKFVPSQQDNSGAARYVTIDGRNYKALDSTPSEFTEQGITVSFNNWNINNISQYLPDNMKNIVPNNNAPDNGNTPGKVSGVKVSGSTLSWSKHGASDIVGYRIYQADNGSDNFSRVASVKMNTTTSHKVSGGSKAYYVTAVDTRGNESPASDIAKGSDWVSAEEKEKKAEQERQKREEEERQEREEEERRQQEEADNETDNNDGDNSTEDNNDENDD</sequence>
<dbReference type="InterPro" id="IPR001460">
    <property type="entry name" value="PCN-bd_Tpept"/>
</dbReference>
<evidence type="ECO:0000259" key="18">
    <source>
        <dbReference type="Pfam" id="PF00905"/>
    </source>
</evidence>
<protein>
    <submittedName>
        <fullName evidence="20 21">Penicillin-binding protein</fullName>
    </submittedName>
</protein>
<feature type="compositionally biased region" description="Basic and acidic residues" evidence="16">
    <location>
        <begin position="904"/>
        <end position="935"/>
    </location>
</feature>
<dbReference type="Proteomes" id="UP000002754">
    <property type="component" value="Unassembled WGS sequence"/>
</dbReference>
<keyword evidence="22" id="KW-1185">Reference proteome</keyword>
<dbReference type="Gene3D" id="3.90.1310.40">
    <property type="match status" value="1"/>
</dbReference>
<dbReference type="Pfam" id="PF00912">
    <property type="entry name" value="Transgly"/>
    <property type="match status" value="1"/>
</dbReference>
<evidence type="ECO:0000256" key="6">
    <source>
        <dbReference type="ARBA" id="ARBA00022692"/>
    </source>
</evidence>
<feature type="transmembrane region" description="Helical" evidence="17">
    <location>
        <begin position="34"/>
        <end position="62"/>
    </location>
</feature>
<dbReference type="AlphaFoldDB" id="A0A094WIF5"/>
<keyword evidence="11 17" id="KW-0472">Membrane</keyword>
<dbReference type="InterPro" id="IPR036950">
    <property type="entry name" value="PBP_transglycosylase"/>
</dbReference>
<evidence type="ECO:0000256" key="14">
    <source>
        <dbReference type="ARBA" id="ARBA00034000"/>
    </source>
</evidence>
<dbReference type="GO" id="GO:0008360">
    <property type="term" value="P:regulation of cell shape"/>
    <property type="evidence" value="ECO:0007669"/>
    <property type="project" value="UniProtKB-KW"/>
</dbReference>
<dbReference type="Pfam" id="PF00905">
    <property type="entry name" value="Transpeptidase"/>
    <property type="match status" value="1"/>
</dbReference>
<keyword evidence="5" id="KW-0808">Transferase</keyword>
<keyword evidence="4" id="KW-0328">Glycosyltransferase</keyword>
<evidence type="ECO:0000256" key="12">
    <source>
        <dbReference type="ARBA" id="ARBA00023268"/>
    </source>
</evidence>
<dbReference type="InterPro" id="IPR013783">
    <property type="entry name" value="Ig-like_fold"/>
</dbReference>
<dbReference type="GO" id="GO:0009002">
    <property type="term" value="F:serine-type D-Ala-D-Ala carboxypeptidase activity"/>
    <property type="evidence" value="ECO:0007669"/>
    <property type="project" value="UniProtKB-EC"/>
</dbReference>
<keyword evidence="1" id="KW-1003">Cell membrane</keyword>
<evidence type="ECO:0000259" key="19">
    <source>
        <dbReference type="Pfam" id="PF00912"/>
    </source>
</evidence>
<evidence type="ECO:0000256" key="11">
    <source>
        <dbReference type="ARBA" id="ARBA00023136"/>
    </source>
</evidence>
<dbReference type="eggNOG" id="COG0744">
    <property type="taxonomic scope" value="Bacteria"/>
</dbReference>
<evidence type="ECO:0000256" key="1">
    <source>
        <dbReference type="ARBA" id="ARBA00022475"/>
    </source>
</evidence>
<proteinExistence type="predicted"/>
<reference evidence="20 22" key="1">
    <citation type="journal article" date="2014" name="Genome Announc.">
        <title>Draft Genome Sequence of Bacillus alcalophilus AV1934, a Classic Alkaliphile Isolated from Human Feces in 1934.</title>
        <authorList>
            <person name="Attie O."/>
            <person name="Jayaprakash A."/>
            <person name="Shah H."/>
            <person name="Paulsen I.T."/>
            <person name="Morino M."/>
            <person name="Takahashi Y."/>
            <person name="Narumi I."/>
            <person name="Sachidanandam R."/>
            <person name="Satoh K."/>
            <person name="Ito M."/>
            <person name="Krulwich T.A."/>
        </authorList>
    </citation>
    <scope>NUCLEOTIDE SEQUENCE [LARGE SCALE GENOMIC DNA]</scope>
    <source>
        <strain evidence="20 22">AV1934</strain>
    </source>
</reference>
<evidence type="ECO:0000256" key="5">
    <source>
        <dbReference type="ARBA" id="ARBA00022679"/>
    </source>
</evidence>
<keyword evidence="7" id="KW-0378">Hydrolase</keyword>
<accession>A0A094WIF5</accession>
<dbReference type="PANTHER" id="PTHR32282">
    <property type="entry name" value="BINDING PROTEIN TRANSPEPTIDASE, PUTATIVE-RELATED"/>
    <property type="match status" value="1"/>
</dbReference>
<dbReference type="InterPro" id="IPR023346">
    <property type="entry name" value="Lysozyme-like_dom_sf"/>
</dbReference>
<keyword evidence="6 17" id="KW-0812">Transmembrane</keyword>
<comment type="catalytic activity">
    <reaction evidence="14">
        <text>Preferential cleavage: (Ac)2-L-Lys-D-Ala-|-D-Ala. Also transpeptidation of peptidyl-alanyl moieties that are N-acyl substituents of D-alanine.</text>
        <dbReference type="EC" id="3.4.16.4"/>
    </reaction>
</comment>
<keyword evidence="10 17" id="KW-1133">Transmembrane helix</keyword>
<dbReference type="Proteomes" id="UP000297014">
    <property type="component" value="Unassembled WGS sequence"/>
</dbReference>
<dbReference type="RefSeq" id="WP_003320979.1">
    <property type="nucleotide sequence ID" value="NZ_ALPT02000053.1"/>
</dbReference>
<dbReference type="EMBL" id="ALPT02000053">
    <property type="protein sequence ID" value="KGA96611.1"/>
    <property type="molecule type" value="Genomic_DNA"/>
</dbReference>
<evidence type="ECO:0000313" key="22">
    <source>
        <dbReference type="Proteomes" id="UP000002754"/>
    </source>
</evidence>
<dbReference type="GO" id="GO:0008955">
    <property type="term" value="F:peptidoglycan glycosyltransferase activity"/>
    <property type="evidence" value="ECO:0007669"/>
    <property type="project" value="UniProtKB-EC"/>
</dbReference>
<dbReference type="Gene3D" id="1.10.3810.10">
    <property type="entry name" value="Biosynthetic peptidoglycan transglycosylase-like"/>
    <property type="match status" value="1"/>
</dbReference>
<dbReference type="InterPro" id="IPR050396">
    <property type="entry name" value="Glycosyltr_51/Transpeptidase"/>
</dbReference>
<dbReference type="Gene3D" id="3.40.710.10">
    <property type="entry name" value="DD-peptidase/beta-lactamase superfamily"/>
    <property type="match status" value="1"/>
</dbReference>
<evidence type="ECO:0000256" key="2">
    <source>
        <dbReference type="ARBA" id="ARBA00022645"/>
    </source>
</evidence>
<evidence type="ECO:0000256" key="16">
    <source>
        <dbReference type="SAM" id="MobiDB-lite"/>
    </source>
</evidence>
<feature type="region of interest" description="Disordered" evidence="16">
    <location>
        <begin position="887"/>
        <end position="959"/>
    </location>
</feature>
<keyword evidence="2" id="KW-0121">Carboxypeptidase</keyword>
<dbReference type="OrthoDB" id="9766909at2"/>